<dbReference type="NCBIfam" id="TIGR00040">
    <property type="entry name" value="yfcE"/>
    <property type="match status" value="1"/>
</dbReference>
<dbReference type="InterPro" id="IPR024654">
    <property type="entry name" value="Calcineurin-like_PHP_lpxH"/>
</dbReference>
<feature type="non-terminal residue" evidence="2">
    <location>
        <position position="1"/>
    </location>
</feature>
<dbReference type="InterPro" id="IPR029052">
    <property type="entry name" value="Metallo-depent_PP-like"/>
</dbReference>
<dbReference type="InterPro" id="IPR000979">
    <property type="entry name" value="Phosphodiesterase_MJ0936/Vps29"/>
</dbReference>
<protein>
    <recommendedName>
        <fullName evidence="1">Calcineurin-like phosphoesterase domain-containing protein</fullName>
    </recommendedName>
</protein>
<evidence type="ECO:0000313" key="2">
    <source>
        <dbReference type="EMBL" id="SVE15068.1"/>
    </source>
</evidence>
<dbReference type="SUPFAM" id="SSF56300">
    <property type="entry name" value="Metallo-dependent phosphatases"/>
    <property type="match status" value="1"/>
</dbReference>
<gene>
    <name evidence="2" type="ORF">METZ01_LOCUS467922</name>
</gene>
<evidence type="ECO:0000259" key="1">
    <source>
        <dbReference type="Pfam" id="PF12850"/>
    </source>
</evidence>
<reference evidence="2" key="1">
    <citation type="submission" date="2018-05" db="EMBL/GenBank/DDBJ databases">
        <authorList>
            <person name="Lanie J.A."/>
            <person name="Ng W.-L."/>
            <person name="Kazmierczak K.M."/>
            <person name="Andrzejewski T.M."/>
            <person name="Davidsen T.M."/>
            <person name="Wayne K.J."/>
            <person name="Tettelin H."/>
            <person name="Glass J.I."/>
            <person name="Rusch D."/>
            <person name="Podicherti R."/>
            <person name="Tsui H.-C.T."/>
            <person name="Winkler M.E."/>
        </authorList>
    </citation>
    <scope>NUCLEOTIDE SEQUENCE</scope>
</reference>
<accession>A0A383B6R1</accession>
<dbReference type="PANTHER" id="PTHR11124">
    <property type="entry name" value="VACUOLAR SORTING PROTEIN VPS29"/>
    <property type="match status" value="1"/>
</dbReference>
<proteinExistence type="predicted"/>
<sequence>VRIGLISDTHIPGGAAEIPEAVSRVFSGVDLILHSGNIYKPAILDQLETIAPVKAAGSVDRDHQCRDDPRVEEKQILNIEGHSIGVVHDLILPGWGGDVYPGSIETYLSDISIPTVMEEIFGTAVDIVIFGHSCRVTIEEHDEVLLINPGSPTLRNQLRMIGHVAILDLKPGERHVQSIDLSG</sequence>
<name>A0A383B6R1_9ZZZZ</name>
<dbReference type="Pfam" id="PF12850">
    <property type="entry name" value="Metallophos_2"/>
    <property type="match status" value="1"/>
</dbReference>
<organism evidence="2">
    <name type="scientific">marine metagenome</name>
    <dbReference type="NCBI Taxonomy" id="408172"/>
    <lineage>
        <taxon>unclassified sequences</taxon>
        <taxon>metagenomes</taxon>
        <taxon>ecological metagenomes</taxon>
    </lineage>
</organism>
<dbReference type="AlphaFoldDB" id="A0A383B6R1"/>
<dbReference type="EMBL" id="UINC01197532">
    <property type="protein sequence ID" value="SVE15068.1"/>
    <property type="molecule type" value="Genomic_DNA"/>
</dbReference>
<feature type="domain" description="Calcineurin-like phosphoesterase" evidence="1">
    <location>
        <begin position="2"/>
        <end position="170"/>
    </location>
</feature>
<dbReference type="Gene3D" id="3.60.21.10">
    <property type="match status" value="1"/>
</dbReference>